<sequence>MKKIVTVFLALTLVIIHFQPAKAVSTVVTNASEFVIDYFIENNQEQARTYLAENVTIPEVRENTPINRVTGYPSPDEDVSVVISYFEDERISRRSGRIAFIWELTVEDEKITDIRVVYDGSNPFINEVNLVNEFESQSKTNILTVTEHHFVVQQVDGNIDNGRLELNYRNTETEASLQIAVEQNATALEDFQAANDQIYTLSNGLKALYKPGSEQFLLQDNNLIYSIHLEGGEEEEQTFEAGDYLKIANSMNYD</sequence>
<evidence type="ECO:0000256" key="1">
    <source>
        <dbReference type="SAM" id="SignalP"/>
    </source>
</evidence>
<organism evidence="2 3">
    <name type="scientific">Ureibacillus chungkukjangi</name>
    <dbReference type="NCBI Taxonomy" id="1202712"/>
    <lineage>
        <taxon>Bacteria</taxon>
        <taxon>Bacillati</taxon>
        <taxon>Bacillota</taxon>
        <taxon>Bacilli</taxon>
        <taxon>Bacillales</taxon>
        <taxon>Caryophanaceae</taxon>
        <taxon>Ureibacillus</taxon>
    </lineage>
</organism>
<feature type="signal peptide" evidence="1">
    <location>
        <begin position="1"/>
        <end position="23"/>
    </location>
</feature>
<name>A0A318TZK6_9BACL</name>
<dbReference type="OrthoDB" id="2595720at2"/>
<gene>
    <name evidence="2" type="ORF">BJ095_102184</name>
</gene>
<accession>A0A318TZK6</accession>
<comment type="caution">
    <text evidence="2">The sequence shown here is derived from an EMBL/GenBank/DDBJ whole genome shotgun (WGS) entry which is preliminary data.</text>
</comment>
<evidence type="ECO:0000313" key="3">
    <source>
        <dbReference type="Proteomes" id="UP000247416"/>
    </source>
</evidence>
<dbReference type="Proteomes" id="UP000247416">
    <property type="component" value="Unassembled WGS sequence"/>
</dbReference>
<dbReference type="RefSeq" id="WP_107931780.1">
    <property type="nucleotide sequence ID" value="NZ_PYWJ01000001.1"/>
</dbReference>
<evidence type="ECO:0000313" key="2">
    <source>
        <dbReference type="EMBL" id="PYF08418.1"/>
    </source>
</evidence>
<keyword evidence="3" id="KW-1185">Reference proteome</keyword>
<dbReference type="AlphaFoldDB" id="A0A318TZK6"/>
<feature type="chain" id="PRO_5016300088" evidence="1">
    <location>
        <begin position="24"/>
        <end position="254"/>
    </location>
</feature>
<reference evidence="2 3" key="1">
    <citation type="submission" date="2018-06" db="EMBL/GenBank/DDBJ databases">
        <title>Genomic Encyclopedia of Archaeal and Bacterial Type Strains, Phase II (KMG-II): from individual species to whole genera.</title>
        <authorList>
            <person name="Goeker M."/>
        </authorList>
    </citation>
    <scope>NUCLEOTIDE SEQUENCE [LARGE SCALE GENOMIC DNA]</scope>
    <source>
        <strain evidence="2 3">KACC 16626</strain>
    </source>
</reference>
<proteinExistence type="predicted"/>
<keyword evidence="1" id="KW-0732">Signal</keyword>
<protein>
    <submittedName>
        <fullName evidence="2">Uncharacterized protein</fullName>
    </submittedName>
</protein>
<dbReference type="EMBL" id="QJTJ01000002">
    <property type="protein sequence ID" value="PYF08418.1"/>
    <property type="molecule type" value="Genomic_DNA"/>
</dbReference>